<dbReference type="InterPro" id="IPR009057">
    <property type="entry name" value="Homeodomain-like_sf"/>
</dbReference>
<evidence type="ECO:0000313" key="6">
    <source>
        <dbReference type="Proteomes" id="UP001551584"/>
    </source>
</evidence>
<dbReference type="PROSITE" id="PS01124">
    <property type="entry name" value="HTH_ARAC_FAMILY_2"/>
    <property type="match status" value="1"/>
</dbReference>
<dbReference type="PANTHER" id="PTHR43280:SF32">
    <property type="entry name" value="TRANSCRIPTIONAL REGULATORY PROTEIN"/>
    <property type="match status" value="1"/>
</dbReference>
<dbReference type="InterPro" id="IPR018060">
    <property type="entry name" value="HTH_AraC"/>
</dbReference>
<protein>
    <submittedName>
        <fullName evidence="5">Helix-turn-helix transcriptional regulator</fullName>
    </submittedName>
</protein>
<gene>
    <name evidence="5" type="ORF">AB0D95_07245</name>
</gene>
<evidence type="ECO:0000259" key="4">
    <source>
        <dbReference type="PROSITE" id="PS01124"/>
    </source>
</evidence>
<keyword evidence="3" id="KW-0804">Transcription</keyword>
<dbReference type="Pfam" id="PF12833">
    <property type="entry name" value="HTH_18"/>
    <property type="match status" value="1"/>
</dbReference>
<sequence length="305" mass="33209">MVKNGHATIPKVPFVMPRGDRTGIEVLTLADLSERMRRHGGPEGARDAAGSGRAQRPEFHLLLTVDQGLLWHMVDFTDYAVTDSAWLWVRPGQVQRFGDLHAAAGTLVLFQPDFLDAATASEVRLDDPFGRTLWQAAGDDVAALRRALDHLAHEAAADGTPPPVRNAILQRLLGVLLLRLTHQATPAGTPPGEGAETFQRFRRAVESDFAHARDVGHYAQALGYAPRTLTRASLAAAGVGAKDYIDRRVILEAKRLLAHDDAPVVSIAARLGFPDPSNFTKYFTQRTGTTPAAFRAPYHPGRPAR</sequence>
<evidence type="ECO:0000256" key="3">
    <source>
        <dbReference type="ARBA" id="ARBA00023163"/>
    </source>
</evidence>
<dbReference type="EMBL" id="JBEZNA010000010">
    <property type="protein sequence ID" value="MEU9577048.1"/>
    <property type="molecule type" value="Genomic_DNA"/>
</dbReference>
<dbReference type="Proteomes" id="UP001551584">
    <property type="component" value="Unassembled WGS sequence"/>
</dbReference>
<keyword evidence="1" id="KW-0805">Transcription regulation</keyword>
<dbReference type="SUPFAM" id="SSF46689">
    <property type="entry name" value="Homeodomain-like"/>
    <property type="match status" value="1"/>
</dbReference>
<name>A0ABV3ELI3_9ACTN</name>
<accession>A0ABV3ELI3</accession>
<proteinExistence type="predicted"/>
<dbReference type="Gene3D" id="1.10.10.60">
    <property type="entry name" value="Homeodomain-like"/>
    <property type="match status" value="1"/>
</dbReference>
<dbReference type="SMART" id="SM00342">
    <property type="entry name" value="HTH_ARAC"/>
    <property type="match status" value="1"/>
</dbReference>
<dbReference type="RefSeq" id="WP_359269890.1">
    <property type="nucleotide sequence ID" value="NZ_JBEZNA010000010.1"/>
</dbReference>
<evidence type="ECO:0000256" key="1">
    <source>
        <dbReference type="ARBA" id="ARBA00023015"/>
    </source>
</evidence>
<evidence type="ECO:0000256" key="2">
    <source>
        <dbReference type="ARBA" id="ARBA00023125"/>
    </source>
</evidence>
<evidence type="ECO:0000313" key="5">
    <source>
        <dbReference type="EMBL" id="MEU9577048.1"/>
    </source>
</evidence>
<reference evidence="5 6" key="1">
    <citation type="submission" date="2024-06" db="EMBL/GenBank/DDBJ databases">
        <title>The Natural Products Discovery Center: Release of the First 8490 Sequenced Strains for Exploring Actinobacteria Biosynthetic Diversity.</title>
        <authorList>
            <person name="Kalkreuter E."/>
            <person name="Kautsar S.A."/>
            <person name="Yang D."/>
            <person name="Bader C.D."/>
            <person name="Teijaro C.N."/>
            <person name="Fluegel L."/>
            <person name="Davis C.M."/>
            <person name="Simpson J.R."/>
            <person name="Lauterbach L."/>
            <person name="Steele A.D."/>
            <person name="Gui C."/>
            <person name="Meng S."/>
            <person name="Li G."/>
            <person name="Viehrig K."/>
            <person name="Ye F."/>
            <person name="Su P."/>
            <person name="Kiefer A.F."/>
            <person name="Nichols A."/>
            <person name="Cepeda A.J."/>
            <person name="Yan W."/>
            <person name="Fan B."/>
            <person name="Jiang Y."/>
            <person name="Adhikari A."/>
            <person name="Zheng C.-J."/>
            <person name="Schuster L."/>
            <person name="Cowan T.M."/>
            <person name="Smanski M.J."/>
            <person name="Chevrette M.G."/>
            <person name="De Carvalho L.P.S."/>
            <person name="Shen B."/>
        </authorList>
    </citation>
    <scope>NUCLEOTIDE SEQUENCE [LARGE SCALE GENOMIC DNA]</scope>
    <source>
        <strain evidence="5 6">NPDC048117</strain>
    </source>
</reference>
<comment type="caution">
    <text evidence="5">The sequence shown here is derived from an EMBL/GenBank/DDBJ whole genome shotgun (WGS) entry which is preliminary data.</text>
</comment>
<feature type="domain" description="HTH araC/xylS-type" evidence="4">
    <location>
        <begin position="199"/>
        <end position="297"/>
    </location>
</feature>
<dbReference type="PANTHER" id="PTHR43280">
    <property type="entry name" value="ARAC-FAMILY TRANSCRIPTIONAL REGULATOR"/>
    <property type="match status" value="1"/>
</dbReference>
<organism evidence="5 6">
    <name type="scientific">Streptomyces chilikensis</name>
    <dbReference type="NCBI Taxonomy" id="1194079"/>
    <lineage>
        <taxon>Bacteria</taxon>
        <taxon>Bacillati</taxon>
        <taxon>Actinomycetota</taxon>
        <taxon>Actinomycetes</taxon>
        <taxon>Kitasatosporales</taxon>
        <taxon>Streptomycetaceae</taxon>
        <taxon>Streptomyces</taxon>
    </lineage>
</organism>
<keyword evidence="6" id="KW-1185">Reference proteome</keyword>
<keyword evidence="2" id="KW-0238">DNA-binding</keyword>